<dbReference type="SUPFAM" id="SSF54060">
    <property type="entry name" value="His-Me finger endonucleases"/>
    <property type="match status" value="3"/>
</dbReference>
<keyword evidence="2" id="KW-0325">Glycoprotein</keyword>
<keyword evidence="4" id="KW-1133">Transmembrane helix</keyword>
<evidence type="ECO:0000256" key="1">
    <source>
        <dbReference type="ARBA" id="ARBA00022801"/>
    </source>
</evidence>
<evidence type="ECO:0000313" key="6">
    <source>
        <dbReference type="EMBL" id="WAR23185.1"/>
    </source>
</evidence>
<proteinExistence type="predicted"/>
<dbReference type="PANTHER" id="PTHR10151">
    <property type="entry name" value="ECTONUCLEOTIDE PYROPHOSPHATASE/PHOSPHODIESTERASE"/>
    <property type="match status" value="1"/>
</dbReference>
<dbReference type="CDD" id="cd16018">
    <property type="entry name" value="Enpp"/>
    <property type="match status" value="4"/>
</dbReference>
<dbReference type="EMBL" id="CP111024">
    <property type="protein sequence ID" value="WAR23185.1"/>
    <property type="molecule type" value="Genomic_DNA"/>
</dbReference>
<evidence type="ECO:0000256" key="3">
    <source>
        <dbReference type="SAM" id="MobiDB-lite"/>
    </source>
</evidence>
<gene>
    <name evidence="6" type="ORF">MAR_036854</name>
</gene>
<dbReference type="Gene3D" id="3.40.720.10">
    <property type="entry name" value="Alkaline Phosphatase, subunit A"/>
    <property type="match status" value="5"/>
</dbReference>
<dbReference type="InterPro" id="IPR044925">
    <property type="entry name" value="His-Me_finger_sf"/>
</dbReference>
<feature type="domain" description="ENPP1-3/EXOG-like endonuclease/phosphodiesterase" evidence="5">
    <location>
        <begin position="2302"/>
        <end position="2503"/>
    </location>
</feature>
<feature type="compositionally biased region" description="Low complexity" evidence="3">
    <location>
        <begin position="89"/>
        <end position="99"/>
    </location>
</feature>
<dbReference type="Pfam" id="PF01663">
    <property type="entry name" value="Phosphodiest"/>
    <property type="match status" value="7"/>
</dbReference>
<feature type="region of interest" description="Disordered" evidence="3">
    <location>
        <begin position="673"/>
        <end position="692"/>
    </location>
</feature>
<dbReference type="SMART" id="SM00477">
    <property type="entry name" value="NUC"/>
    <property type="match status" value="1"/>
</dbReference>
<dbReference type="Proteomes" id="UP001164746">
    <property type="component" value="Chromosome 13"/>
</dbReference>
<keyword evidence="4" id="KW-0472">Membrane</keyword>
<keyword evidence="4" id="KW-0812">Transmembrane</keyword>
<dbReference type="InterPro" id="IPR020821">
    <property type="entry name" value="ENPP1-3/EXOG-like_nuc-like"/>
</dbReference>
<dbReference type="Gene3D" id="3.40.570.10">
    <property type="entry name" value="Extracellular Endonuclease, subunit A"/>
    <property type="match status" value="4"/>
</dbReference>
<evidence type="ECO:0000256" key="2">
    <source>
        <dbReference type="ARBA" id="ARBA00023180"/>
    </source>
</evidence>
<keyword evidence="1" id="KW-0378">Hydrolase</keyword>
<keyword evidence="7" id="KW-1185">Reference proteome</keyword>
<dbReference type="SUPFAM" id="SSF53649">
    <property type="entry name" value="Alkaline phosphatase-like"/>
    <property type="match status" value="4"/>
</dbReference>
<evidence type="ECO:0000259" key="5">
    <source>
        <dbReference type="SMART" id="SM00477"/>
    </source>
</evidence>
<dbReference type="InterPro" id="IPR002591">
    <property type="entry name" value="Phosphodiest/P_Trfase"/>
</dbReference>
<reference evidence="6" key="1">
    <citation type="submission" date="2022-11" db="EMBL/GenBank/DDBJ databases">
        <title>Centuries of genome instability and evolution in soft-shell clam transmissible cancer (bioRxiv).</title>
        <authorList>
            <person name="Hart S.F.M."/>
            <person name="Yonemitsu M.A."/>
            <person name="Giersch R.M."/>
            <person name="Beal B.F."/>
            <person name="Arriagada G."/>
            <person name="Davis B.W."/>
            <person name="Ostrander E.A."/>
            <person name="Goff S.P."/>
            <person name="Metzger M.J."/>
        </authorList>
    </citation>
    <scope>NUCLEOTIDE SEQUENCE</scope>
    <source>
        <strain evidence="6">MELC-2E11</strain>
        <tissue evidence="6">Siphon/mantle</tissue>
    </source>
</reference>
<accession>A0ABY7FLT6</accession>
<dbReference type="PANTHER" id="PTHR10151:SF114">
    <property type="entry name" value="ECTONUCLEOTIDE PYROPHOSPHATASE_PHOSPHODIESTERASE C27A7.3"/>
    <property type="match status" value="1"/>
</dbReference>
<protein>
    <submittedName>
        <fullName evidence="6">PDE-like protein</fullName>
    </submittedName>
</protein>
<name>A0ABY7FLT6_MYAAR</name>
<feature type="transmembrane region" description="Helical" evidence="4">
    <location>
        <begin position="44"/>
        <end position="67"/>
    </location>
</feature>
<sequence length="2524" mass="283178">MNSGTFNLESLNSQTYENKTYDGSSSYLFSETESKGFKKPRARYLYFGGAAVLLIVVVVAIVLGVTLGGKSGAEDSNVEGSRGEQAGGTESTATPTDTTPKPPLIVVSLDGFRAEYLLRNLTPTIQKLRDCGVHTPYMRSVYPTLTFPNHYTIVTGLYPESHGIVGNSMYDFKYNETFFIGAKTTTNSHWWGGEPIWVTARKQGLKTASYFWVGSETNISELIMLYFDEPDHQGHGTGPDSEEVNEMLGKVDSLIGYLMNSLLAKNMDNCVNLVVLADHGMASTACERKIALDTWLPEVDNMLVYSGTTGYIQPEYRRLGRDAILENEQVVSTETITSSLDCKSDKLRLFTKTNIPVRHHYANNYRIGDVVVDVQDTWMFSSTNDSWCLHGNHGYDNVYKSMHALFLAHGPGFKQQYSVDPFENIELYNVMAALLNITPAPNNGTSGSLDNILASPPPRPTEATHVLETCNDVDRQCDCQYTTYDACCCFVSIIKRTEFISHNEAEAWWNKVPLFSGFRTGIWSYLWTVTKEYASTYGDIHVTTGPIYDHNNDGLADENVHNSTKFVDDAMHVQLPSHMYIILVKCTQNNTSAITCPDEHLAVSSFVLPQMNKTANCMTGRDYLINNAARVRDIEHLTGHQFFTSMDVPLGARLRTFLPLELWPFSLSSTTKQPQTTAQITTPTPTTKPHSTTPLPVWLEQPCPADNNPQCPWSAPPLIVVSLDGFRAEYLLRNLTPTMQKLRDCGVHTPYMRAAYPTLTFPNHYTIVTGLYPESHGIVGNSMYDSKHNGTFSISGSGKFDSYWWGGEPIWTTTQKHGKKAASFFWVGSEMNISGYQPDYWMPYDGSITYEARIDKAMEWLSMPDNERPELIMLYFDEPDHQGHGAGPDSEEVNTMLQRVDDLIAYLMGSLLSKKIDNCVNLILLADHVVQTETIVESLQCKSANARVFSRKDIPVRHHYSNNDRIGEVVVDVHDSWLFEPKPTKSCLKGNHGYDNVYKSMHALFLAHGPGFKQQFTAEPFENIELYNVMTALLNITGAPNNGTSGSLDHMLTSPPDRSTEATRVHDICAAVNSTCDCRVEGYHSDPDTCLQSCTEFTNTAKGIETVRLYDPGKWNYLWRLINENAVQSDEIHITTGPIYDHNYDGLADMSSHNNTMFVDESNSVPLPSHIYTILVKCTKTNTTLLDCHPEDLAVLSFVLPHVNETHNCLPDKEYLINNVARVRDIEHLTGQRFFTALDVPLSARLRTYLPLDLWSTPLITPWVDLPCQLPDDTTCPSGPKPLVLISLDGFRADYLQRGLTPTLKKLSECGVHAPFMRPVYPTVTFPNHYTIGLYPESHGIVNNDMVDEDIGQIFGITGANASDSRWWKAEPLKSRERGLQHFIGLELTLTSQVNGQLETMDRIISEMMSALYEQSLHNCVNIIVLSDHGFAPSNCDQTVRIKDLYPDISNMLMFDEAVGQIYTRFGNHNKGNVRLLDKGSTVSEVLSNLTCKNDVMKVFTKDQLPKRLHYANSDRIGDIILDMKEEWLVYQNSKSYCDNGNHGWDNINKNMHALFLAHGPAFKDNFIAEPFENIEIYNLLSDILDITPLPNNGTDGSLDYMFKDGNSNNAFPDTLIDYGICLGHAQVQEEFFPSCGCASNTSNINITTDEGLLVNDISQITSPQNICILNQTGYITGFNSEFKAPSWIQTSTRKSQLSNKTTTCIINDTRVGHDPCSIELSSGIGFYPLTKYGIYTFIHKLIADYDDRYGEISVSVGTVFDYNNDGLWEGIINETEYADVNQTQPLPSHIYFILTKCKDGHALSQCGIDLDVLPFIIPHLPKIPNCLNPGAYLKDNVARIRDIELLTGLTFMKSFERGTGARMKTFLPEEIWETILIQPWQDMPCPVEDMCQSDYRPLLLISLDGFRADYLLRNVTPTVSRLSQCGVRAPYMRSVYPTKTFPNHYSIVTGLYPESHGIIDNNMYDTEMMSVSYFARTQEVLSWMSLPKGERPDFVTLYFDEPDLAGHKYGPSNEKEIGAALKRVDDTLAYLMEGLVHRNLHNCVNLVIIADHGMSDVKCNQVLKMQYHVPNLDYSYLTSNFWVWDGAFAPSDDIVANLTCASPHMNVFTKPIMPVRHHYTNNIRIDNIILDMDPGWQVTRYYVSSCTGGTHGYDNIYRSMEALFLAHGPAFKWNLTVDAFENIELYNMFSDILNITASPNNGTAGSLDHLLQNPRTHSTETFTPYVETSKFSTAEEYATITSGNPCFRNCISFTKEHMRTLCENVTSSNTNDKHIPFGQPELESVYFSKRKVVISHLPVATIGYDQDQDASFWVSQTFTNVRENISADSGCSLPDPNIFKNVSGSRICSTDDAVSTSTLLLGDQSGMFDFVSSTMAIMKTGFLNNVWTPLLTFLREAVVMQTEVNVVVGPAFDHNFDSLPDLISHNSTLMTPSHFYIVLSHCSGDSLSKDCQNKSISSYILPHTENITICKNFSMYMLENEARLRDVEILTGLSFLSDLSTSVKVQLKTRLPVSRVSTALGEN</sequence>
<feature type="region of interest" description="Disordered" evidence="3">
    <location>
        <begin position="70"/>
        <end position="102"/>
    </location>
</feature>
<dbReference type="InterPro" id="IPR044929">
    <property type="entry name" value="DNA/RNA_non-sp_Endonuclease_sf"/>
</dbReference>
<dbReference type="InterPro" id="IPR017850">
    <property type="entry name" value="Alkaline_phosphatase_core_sf"/>
</dbReference>
<evidence type="ECO:0000256" key="4">
    <source>
        <dbReference type="SAM" id="Phobius"/>
    </source>
</evidence>
<organism evidence="6 7">
    <name type="scientific">Mya arenaria</name>
    <name type="common">Soft-shell clam</name>
    <dbReference type="NCBI Taxonomy" id="6604"/>
    <lineage>
        <taxon>Eukaryota</taxon>
        <taxon>Metazoa</taxon>
        <taxon>Spiralia</taxon>
        <taxon>Lophotrochozoa</taxon>
        <taxon>Mollusca</taxon>
        <taxon>Bivalvia</taxon>
        <taxon>Autobranchia</taxon>
        <taxon>Heteroconchia</taxon>
        <taxon>Euheterodonta</taxon>
        <taxon>Imparidentia</taxon>
        <taxon>Neoheterodontei</taxon>
        <taxon>Myida</taxon>
        <taxon>Myoidea</taxon>
        <taxon>Myidae</taxon>
        <taxon>Mya</taxon>
    </lineage>
</organism>
<evidence type="ECO:0000313" key="7">
    <source>
        <dbReference type="Proteomes" id="UP001164746"/>
    </source>
</evidence>